<comment type="caution">
    <text evidence="1">The sequence shown here is derived from an EMBL/GenBank/DDBJ whole genome shotgun (WGS) entry which is preliminary data.</text>
</comment>
<evidence type="ECO:0000313" key="1">
    <source>
        <dbReference type="EMBL" id="MEB3040494.1"/>
    </source>
</evidence>
<evidence type="ECO:0000313" key="2">
    <source>
        <dbReference type="Proteomes" id="UP001324270"/>
    </source>
</evidence>
<reference evidence="1 2" key="1">
    <citation type="submission" date="2023-12" db="EMBL/GenBank/DDBJ databases">
        <title>Genomic sequences of Capnocytophaga and Parvimonas strains.</title>
        <authorList>
            <person name="Watt R.M."/>
            <person name="Wang M."/>
            <person name="Yang T."/>
            <person name="Tong W.M."/>
        </authorList>
    </citation>
    <scope>NUCLEOTIDE SEQUENCE [LARGE SCALE GENOMIC DNA]</scope>
    <source>
        <strain evidence="1 2">CCUG 13156</strain>
    </source>
</reference>
<protein>
    <submittedName>
        <fullName evidence="1">Uncharacterized protein</fullName>
    </submittedName>
</protein>
<dbReference type="EMBL" id="JAYKBV010000008">
    <property type="protein sequence ID" value="MEB3040494.1"/>
    <property type="molecule type" value="Genomic_DNA"/>
</dbReference>
<sequence length="156" mass="18658">MQLKLNNGQFISFDQEKMNLCYSHIQDPPCWNIYTSNSKFLKEGFVRDYNTYVLRLEYGKKYDYPAYRVGTYCNYKEGKYDLSNIADNTVILFPDLETKRKIGFHIYNDNSVDVPYDKFVIEVTDVWEERTPIKGFKFEEEPIVYLKKKGVWLVEH</sequence>
<keyword evidence="2" id="KW-1185">Reference proteome</keyword>
<accession>A0ABU5YAS4</accession>
<organism evidence="1 2">
    <name type="scientific">Capnocytophaga gingivalis</name>
    <dbReference type="NCBI Taxonomy" id="1017"/>
    <lineage>
        <taxon>Bacteria</taxon>
        <taxon>Pseudomonadati</taxon>
        <taxon>Bacteroidota</taxon>
        <taxon>Flavobacteriia</taxon>
        <taxon>Flavobacteriales</taxon>
        <taxon>Flavobacteriaceae</taxon>
        <taxon>Capnocytophaga</taxon>
    </lineage>
</organism>
<dbReference type="Proteomes" id="UP001324270">
    <property type="component" value="Unassembled WGS sequence"/>
</dbReference>
<name>A0ABU5YAS4_9FLAO</name>
<dbReference type="RefSeq" id="WP_323979459.1">
    <property type="nucleotide sequence ID" value="NZ_JAYKBV010000008.1"/>
</dbReference>
<proteinExistence type="predicted"/>
<gene>
    <name evidence="1" type="ORF">VJJ49_07275</name>
</gene>